<feature type="repeat" description="WD" evidence="3">
    <location>
        <begin position="890"/>
        <end position="933"/>
    </location>
</feature>
<dbReference type="SUPFAM" id="SSF50978">
    <property type="entry name" value="WD40 repeat-like"/>
    <property type="match status" value="1"/>
</dbReference>
<dbReference type="PROSITE" id="PS50294">
    <property type="entry name" value="WD_REPEATS_REGION"/>
    <property type="match status" value="6"/>
</dbReference>
<dbReference type="PROSITE" id="PS00678">
    <property type="entry name" value="WD_REPEATS_1"/>
    <property type="match status" value="3"/>
</dbReference>
<dbReference type="PANTHER" id="PTHR19848:SF8">
    <property type="entry name" value="F-BOX AND WD REPEAT DOMAIN CONTAINING 7"/>
    <property type="match status" value="1"/>
</dbReference>
<organism evidence="5 6">
    <name type="scientific">Phytohabitans houttuyneae</name>
    <dbReference type="NCBI Taxonomy" id="1076126"/>
    <lineage>
        <taxon>Bacteria</taxon>
        <taxon>Bacillati</taxon>
        <taxon>Actinomycetota</taxon>
        <taxon>Actinomycetes</taxon>
        <taxon>Micromonosporales</taxon>
        <taxon>Micromonosporaceae</taxon>
    </lineage>
</organism>
<feature type="repeat" description="WD" evidence="3">
    <location>
        <begin position="802"/>
        <end position="845"/>
    </location>
</feature>
<accession>A0A6V8KIK0</accession>
<dbReference type="PRINTS" id="PR00320">
    <property type="entry name" value="GPROTEINBRPT"/>
</dbReference>
<dbReference type="RefSeq" id="WP_173062481.1">
    <property type="nucleotide sequence ID" value="NZ_BAABGO010000016.1"/>
</dbReference>
<keyword evidence="6" id="KW-1185">Reference proteome</keyword>
<protein>
    <recommendedName>
        <fullName evidence="4">Orc1-like AAA ATPase domain-containing protein</fullName>
    </recommendedName>
</protein>
<gene>
    <name evidence="5" type="ORF">Phou_064180</name>
</gene>
<feature type="repeat" description="WD" evidence="3">
    <location>
        <begin position="1374"/>
        <end position="1417"/>
    </location>
</feature>
<dbReference type="PANTHER" id="PTHR19848">
    <property type="entry name" value="WD40 REPEAT PROTEIN"/>
    <property type="match status" value="1"/>
</dbReference>
<feature type="repeat" description="WD" evidence="3">
    <location>
        <begin position="934"/>
        <end position="977"/>
    </location>
</feature>
<dbReference type="Pfam" id="PF00400">
    <property type="entry name" value="WD40"/>
    <property type="match status" value="8"/>
</dbReference>
<sequence>MAAGEEAWGQVGVVLLTEYDHLTRLDRLESEVGTALAVLAEMGFDVADREVLTGDGKAFSVLAAVGQWRPAVRRLIVYWAGHGKAVGTDLFLCSRETPTARQPESHDSIPAGSLGDLLAGKDAQEIVLIVDACGAGGGAAEIVAKFRAKSESRGYAGGFKPGLTVISSAGRRQFAQEGAFSRALVHVLREGPPADPSYLPWTERDQYLTPAEVFQAVRVRLKLDTGANRTQVPDHDATGGVGRFFPNPRHVTLVPDIGVAEKQRRGALLPSAVAEHFMLKFRGIDTVDDQGWFFTGRERLLRQLVGWLAGERAGMVVVTGPPGCGKSALLGRLAVLSVREYREQVERAGGLRDVPAATVPPPGSLDAGVHAKNLTLAECVAELAEALQLPAPAAGWRSAADFVRQVASLRRPVTLLVDALDEAQPADVTTIATDLLRPLAELPSVKVLVGTRPDRAAREDGGGATPGPLLQALGVGPRDVVWLNREQDAGRDIEEYVRRRLAGTPGSPYTREPALAAAAAREIAGRSDRVFLVARLLVRELAQRDEPVDLRTARPGDWGLVEGGLSAAFAADLARYGRDEQRLRDLLLPLAFAEGAGLPSRDVWLALAGALRQEAAPPLDEADLSWVVAAAGAYLIESGEDGQTVYRLYHQAFADYFRRTGPPAQQAHDRITDGLLRQVPRDASRYWNVANPYTLRHLATHAAEARRLRELVEDSRYLLYAEPQRLQRALLAANLNLDPLVRMYLRCVDGLAGADPSRRAAIFQGVALRDEPEALPLLHTEPELAWRGVWSAGQRAAFHRRLPSHASPVTSVAFGQAGRTMLLATGTGDGVVRLWNPATGEQWARFSAHRGTIFALAFDRSGLRRMLATGAQDGHVDLWDPADGRLIRSLYTGDGPVYAVAIAETAQGALLAAAGEDGTIRLWDPDTGQSAGELRGHHVPVRTLAFGVDGTRQIMVSGGDDGRARIWDLRQWRQLREFRGMGWIYAAALDHLDDRDVLATASAFGTVRLWDVATGEHRTSFTGHTGSVNTLAFGTVHGRTLLATGGDDGAIRLWDPRDGTAVQTLTRTAPLHVTDLSAESEKLVPAIGSGVSRAADPDPGPEAVVSGYGRAGSVTSLAWGTVAGASVLASGDGDWLARLWDATMGGIAEPNREVGLVKALAAGTVHGYPLIAVAASDGMVRLRDARSGRQLRVLDGHGRVVNTVAMGTVNGHRPIVASGGEGGVVVLWDAVTGDQLHRLDLRGPAARAADAEGVLVGDVGGESAVFTAAGYGGVSVWDPGSGRLVRSLEGAGSRGPLALGSVDGRQVLVGAAAQGAVVVTDLKTFRSSTLEGHAEAVNGVAFAHLDGRPVVASAGDDQTVRLWDLARNQETAVLKGHAGAVTGVALGVVCGRPVVVSGGTDRTVRLWDARDGQALGLMADHAGPVTAVFLAEVDGRPLLATGGDDGLHMSEFTRIEPVRDAGGA</sequence>
<dbReference type="Gene3D" id="3.40.50.300">
    <property type="entry name" value="P-loop containing nucleotide triphosphate hydrolases"/>
    <property type="match status" value="1"/>
</dbReference>
<keyword evidence="1 3" id="KW-0853">WD repeat</keyword>
<dbReference type="InterPro" id="IPR001680">
    <property type="entry name" value="WD40_rpt"/>
</dbReference>
<dbReference type="InterPro" id="IPR019775">
    <property type="entry name" value="WD40_repeat_CS"/>
</dbReference>
<dbReference type="InterPro" id="IPR036322">
    <property type="entry name" value="WD40_repeat_dom_sf"/>
</dbReference>
<dbReference type="SMART" id="SM00320">
    <property type="entry name" value="WD40"/>
    <property type="match status" value="11"/>
</dbReference>
<proteinExistence type="predicted"/>
<feature type="repeat" description="WD" evidence="3">
    <location>
        <begin position="1330"/>
        <end position="1373"/>
    </location>
</feature>
<evidence type="ECO:0000313" key="6">
    <source>
        <dbReference type="Proteomes" id="UP000482800"/>
    </source>
</evidence>
<evidence type="ECO:0000313" key="5">
    <source>
        <dbReference type="EMBL" id="GFJ82238.1"/>
    </source>
</evidence>
<dbReference type="InterPro" id="IPR041664">
    <property type="entry name" value="AAA_16"/>
</dbReference>
<dbReference type="Gene3D" id="2.130.10.10">
    <property type="entry name" value="YVTN repeat-like/Quinoprotein amine dehydrogenase"/>
    <property type="match status" value="4"/>
</dbReference>
<dbReference type="CDD" id="cd00200">
    <property type="entry name" value="WD40"/>
    <property type="match status" value="1"/>
</dbReference>
<reference evidence="5 6" key="2">
    <citation type="submission" date="2020-03" db="EMBL/GenBank/DDBJ databases">
        <authorList>
            <person name="Ichikawa N."/>
            <person name="Kimura A."/>
            <person name="Kitahashi Y."/>
            <person name="Uohara A."/>
        </authorList>
    </citation>
    <scope>NUCLEOTIDE SEQUENCE [LARGE SCALE GENOMIC DNA]</scope>
    <source>
        <strain evidence="5 6">NBRC 108639</strain>
    </source>
</reference>
<evidence type="ECO:0000259" key="4">
    <source>
        <dbReference type="Pfam" id="PF13191"/>
    </source>
</evidence>
<feature type="repeat" description="WD" evidence="3">
    <location>
        <begin position="1021"/>
        <end position="1064"/>
    </location>
</feature>
<dbReference type="PROSITE" id="PS50082">
    <property type="entry name" value="WD_REPEATS_2"/>
    <property type="match status" value="7"/>
</dbReference>
<dbReference type="InterPro" id="IPR027417">
    <property type="entry name" value="P-loop_NTPase"/>
</dbReference>
<feature type="domain" description="Orc1-like AAA ATPase" evidence="4">
    <location>
        <begin position="294"/>
        <end position="437"/>
    </location>
</feature>
<comment type="caution">
    <text evidence="5">The sequence shown here is derived from an EMBL/GenBank/DDBJ whole genome shotgun (WGS) entry which is preliminary data.</text>
</comment>
<dbReference type="EMBL" id="BLPF01000002">
    <property type="protein sequence ID" value="GFJ82238.1"/>
    <property type="molecule type" value="Genomic_DNA"/>
</dbReference>
<dbReference type="InterPro" id="IPR011047">
    <property type="entry name" value="Quinoprotein_ADH-like_sf"/>
</dbReference>
<evidence type="ECO:0000256" key="2">
    <source>
        <dbReference type="ARBA" id="ARBA00022737"/>
    </source>
</evidence>
<dbReference type="SUPFAM" id="SSF52540">
    <property type="entry name" value="P-loop containing nucleoside triphosphate hydrolases"/>
    <property type="match status" value="1"/>
</dbReference>
<feature type="repeat" description="WD" evidence="3">
    <location>
        <begin position="846"/>
        <end position="889"/>
    </location>
</feature>
<reference evidence="5 6" key="1">
    <citation type="submission" date="2020-03" db="EMBL/GenBank/DDBJ databases">
        <title>Whole genome shotgun sequence of Phytohabitans houttuyneae NBRC 108639.</title>
        <authorList>
            <person name="Komaki H."/>
            <person name="Tamura T."/>
        </authorList>
    </citation>
    <scope>NUCLEOTIDE SEQUENCE [LARGE SCALE GENOMIC DNA]</scope>
    <source>
        <strain evidence="5 6">NBRC 108639</strain>
    </source>
</reference>
<keyword evidence="2" id="KW-0677">Repeat</keyword>
<dbReference type="InterPro" id="IPR015943">
    <property type="entry name" value="WD40/YVTN_repeat-like_dom_sf"/>
</dbReference>
<dbReference type="Pfam" id="PF13191">
    <property type="entry name" value="AAA_16"/>
    <property type="match status" value="1"/>
</dbReference>
<dbReference type="Proteomes" id="UP000482800">
    <property type="component" value="Unassembled WGS sequence"/>
</dbReference>
<evidence type="ECO:0000256" key="1">
    <source>
        <dbReference type="ARBA" id="ARBA00022574"/>
    </source>
</evidence>
<evidence type="ECO:0000256" key="3">
    <source>
        <dbReference type="PROSITE-ProRule" id="PRU00221"/>
    </source>
</evidence>
<dbReference type="InterPro" id="IPR020472">
    <property type="entry name" value="WD40_PAC1"/>
</dbReference>
<name>A0A6V8KIK0_9ACTN</name>
<dbReference type="Gene3D" id="3.40.50.1460">
    <property type="match status" value="1"/>
</dbReference>
<dbReference type="SUPFAM" id="SSF50998">
    <property type="entry name" value="Quinoprotein alcohol dehydrogenase-like"/>
    <property type="match status" value="1"/>
</dbReference>